<dbReference type="Proteomes" id="UP001549773">
    <property type="component" value="Unassembled WGS sequence"/>
</dbReference>
<dbReference type="Pfam" id="PF00534">
    <property type="entry name" value="Glycos_transf_1"/>
    <property type="match status" value="1"/>
</dbReference>
<evidence type="ECO:0000313" key="3">
    <source>
        <dbReference type="Proteomes" id="UP001549773"/>
    </source>
</evidence>
<dbReference type="Gene3D" id="3.40.50.2000">
    <property type="entry name" value="Glycogen Phosphorylase B"/>
    <property type="match status" value="2"/>
</dbReference>
<dbReference type="CDD" id="cd03801">
    <property type="entry name" value="GT4_PimA-like"/>
    <property type="match status" value="1"/>
</dbReference>
<gene>
    <name evidence="2" type="ORF">ABXZ32_11720</name>
</gene>
<reference evidence="2 3" key="1">
    <citation type="submission" date="2024-07" db="EMBL/GenBank/DDBJ databases">
        <title>The genome sequence of type strain Sediminicola luteus GDMCC 1.2596T.</title>
        <authorList>
            <person name="Liu Y."/>
        </authorList>
    </citation>
    <scope>NUCLEOTIDE SEQUENCE [LARGE SCALE GENOMIC DNA]</scope>
    <source>
        <strain evidence="2 3">GDMCC 1.2596</strain>
    </source>
</reference>
<dbReference type="RefSeq" id="WP_354618860.1">
    <property type="nucleotide sequence ID" value="NZ_JBEWYP010000006.1"/>
</dbReference>
<feature type="domain" description="Glycosyl transferase family 1" evidence="1">
    <location>
        <begin position="188"/>
        <end position="346"/>
    </location>
</feature>
<evidence type="ECO:0000259" key="1">
    <source>
        <dbReference type="Pfam" id="PF00534"/>
    </source>
</evidence>
<organism evidence="2 3">
    <name type="scientific">Sediminicola luteus</name>
    <dbReference type="NCBI Taxonomy" id="319238"/>
    <lineage>
        <taxon>Bacteria</taxon>
        <taxon>Pseudomonadati</taxon>
        <taxon>Bacteroidota</taxon>
        <taxon>Flavobacteriia</taxon>
        <taxon>Flavobacteriales</taxon>
        <taxon>Flavobacteriaceae</taxon>
        <taxon>Sediminicola</taxon>
    </lineage>
</organism>
<dbReference type="GO" id="GO:0016757">
    <property type="term" value="F:glycosyltransferase activity"/>
    <property type="evidence" value="ECO:0007669"/>
    <property type="project" value="UniProtKB-KW"/>
</dbReference>
<accession>A0ABV2TXT1</accession>
<dbReference type="SUPFAM" id="SSF53756">
    <property type="entry name" value="UDP-Glycosyltransferase/glycogen phosphorylase"/>
    <property type="match status" value="1"/>
</dbReference>
<dbReference type="PANTHER" id="PTHR12526">
    <property type="entry name" value="GLYCOSYLTRANSFERASE"/>
    <property type="match status" value="1"/>
</dbReference>
<name>A0ABV2TXT1_9FLAO</name>
<dbReference type="EMBL" id="JBEWYP010000006">
    <property type="protein sequence ID" value="MET7030069.1"/>
    <property type="molecule type" value="Genomic_DNA"/>
</dbReference>
<keyword evidence="3" id="KW-1185">Reference proteome</keyword>
<keyword evidence="2" id="KW-0808">Transferase</keyword>
<comment type="caution">
    <text evidence="2">The sequence shown here is derived from an EMBL/GenBank/DDBJ whole genome shotgun (WGS) entry which is preliminary data.</text>
</comment>
<dbReference type="InterPro" id="IPR001296">
    <property type="entry name" value="Glyco_trans_1"/>
</dbReference>
<proteinExistence type="predicted"/>
<evidence type="ECO:0000313" key="2">
    <source>
        <dbReference type="EMBL" id="MET7030069.1"/>
    </source>
</evidence>
<keyword evidence="2" id="KW-0328">Glycosyltransferase</keyword>
<dbReference type="EC" id="2.4.-.-" evidence="2"/>
<protein>
    <submittedName>
        <fullName evidence="2">Glycosyltransferase family 4 protein</fullName>
        <ecNumber evidence="2">2.4.-.-</ecNumber>
    </submittedName>
</protein>
<sequence>MKPNLLFILHVSPPVNGAAMVGDYISKSPIINRTYDIDYINLTTSFTLDKIGKGGIGKIQGTFKIQSKVLRALLSNRYELCYMTLTARGAGFYKDFFVVLLLKLFGKKIIYHFHNKGVQENSKKWYNHLLYRITFHNTQSILLAPTLYKDIERYVEKDKVHFCPNGIPDLMGKTLVKIEKTKKAEICQFLFLSNMMEEKGVFELLKACKILKAKKTAFQCHFIGAWSDISERSFMDLVDQYDLTNNILVHGKKYDAEKIQFFKNADIFILPTFYHNECFPLVLLEAMQHALPIISTKEGAISEMVVDGVTGVVITQKNTQELADRMEMLMNDPDLREKMGAAGRKRYEKLFTLTVFENKLKSILTDAIDKV</sequence>